<protein>
    <recommendedName>
        <fullName evidence="2">DUF2059 domain-containing protein</fullName>
    </recommendedName>
</protein>
<proteinExistence type="predicted"/>
<feature type="signal peptide" evidence="1">
    <location>
        <begin position="1"/>
        <end position="22"/>
    </location>
</feature>
<dbReference type="EMBL" id="PQSP01000001">
    <property type="protein sequence ID" value="RUS67619.1"/>
    <property type="molecule type" value="Genomic_DNA"/>
</dbReference>
<evidence type="ECO:0000256" key="1">
    <source>
        <dbReference type="SAM" id="SignalP"/>
    </source>
</evidence>
<dbReference type="Proteomes" id="UP000286947">
    <property type="component" value="Unassembled WGS sequence"/>
</dbReference>
<feature type="domain" description="DUF2059" evidence="2">
    <location>
        <begin position="100"/>
        <end position="159"/>
    </location>
</feature>
<gene>
    <name evidence="3" type="ORF">CUZ56_00094</name>
</gene>
<sequence length="175" mass="19884" precursor="true">MKKWYRWILPLFVALLCLNVQAQTQTQTQTPSDASIRQLLQVSNAQGALANSQDMQKDMLTQLTQQLQVISPQLNNKQRAILDQMVNDLAALIGKYTSWERLEPVMLSIYQQVYTQEEVDALIAFYSSPTGQSVAQKIPQLTSLTTQVMQEQMMEMIPELQRIQSSAMQAMESAQ</sequence>
<keyword evidence="4" id="KW-1185">Reference proteome</keyword>
<dbReference type="AlphaFoldDB" id="A0A433SFS7"/>
<reference evidence="3 4" key="1">
    <citation type="submission" date="2018-01" db="EMBL/GenBank/DDBJ databases">
        <title>Saezia sanguinis gen. nov., sp. nov., in the order Burkholderiales isolated from human blood.</title>
        <authorList>
            <person name="Medina-Pascual M.J."/>
            <person name="Valdezate S."/>
            <person name="Monzon S."/>
            <person name="Cuesta I."/>
            <person name="Carrasco G."/>
            <person name="Villalon P."/>
            <person name="Saez-Nieto J.A."/>
        </authorList>
    </citation>
    <scope>NUCLEOTIDE SEQUENCE [LARGE SCALE GENOMIC DNA]</scope>
    <source>
        <strain evidence="3 4">CNM695-12</strain>
    </source>
</reference>
<comment type="caution">
    <text evidence="3">The sequence shown here is derived from an EMBL/GenBank/DDBJ whole genome shotgun (WGS) entry which is preliminary data.</text>
</comment>
<name>A0A433SFS7_9BURK</name>
<keyword evidence="1" id="KW-0732">Signal</keyword>
<evidence type="ECO:0000313" key="4">
    <source>
        <dbReference type="Proteomes" id="UP000286947"/>
    </source>
</evidence>
<evidence type="ECO:0000313" key="3">
    <source>
        <dbReference type="EMBL" id="RUS67619.1"/>
    </source>
</evidence>
<dbReference type="InterPro" id="IPR018637">
    <property type="entry name" value="DUF2059"/>
</dbReference>
<dbReference type="Pfam" id="PF09832">
    <property type="entry name" value="DUF2059"/>
    <property type="match status" value="1"/>
</dbReference>
<evidence type="ECO:0000259" key="2">
    <source>
        <dbReference type="Pfam" id="PF09832"/>
    </source>
</evidence>
<accession>A0A433SFS7</accession>
<organism evidence="3 4">
    <name type="scientific">Saezia sanguinis</name>
    <dbReference type="NCBI Taxonomy" id="1965230"/>
    <lineage>
        <taxon>Bacteria</taxon>
        <taxon>Pseudomonadati</taxon>
        <taxon>Pseudomonadota</taxon>
        <taxon>Betaproteobacteria</taxon>
        <taxon>Burkholderiales</taxon>
        <taxon>Saeziaceae</taxon>
        <taxon>Saezia</taxon>
    </lineage>
</organism>
<feature type="chain" id="PRO_5019153750" description="DUF2059 domain-containing protein" evidence="1">
    <location>
        <begin position="23"/>
        <end position="175"/>
    </location>
</feature>